<dbReference type="Proteomes" id="UP000828390">
    <property type="component" value="Unassembled WGS sequence"/>
</dbReference>
<feature type="domain" description="VWFA" evidence="1">
    <location>
        <begin position="207"/>
        <end position="327"/>
    </location>
</feature>
<evidence type="ECO:0000259" key="1">
    <source>
        <dbReference type="PROSITE" id="PS50234"/>
    </source>
</evidence>
<dbReference type="Pfam" id="PF00092">
    <property type="entry name" value="VWA"/>
    <property type="match status" value="2"/>
</dbReference>
<dbReference type="SUPFAM" id="SSF53300">
    <property type="entry name" value="vWA-like"/>
    <property type="match status" value="2"/>
</dbReference>
<protein>
    <recommendedName>
        <fullName evidence="1">VWFA domain-containing protein</fullName>
    </recommendedName>
</protein>
<dbReference type="PANTHER" id="PTHR24020">
    <property type="entry name" value="COLLAGEN ALPHA"/>
    <property type="match status" value="1"/>
</dbReference>
<gene>
    <name evidence="2" type="ORF">DPMN_054504</name>
</gene>
<dbReference type="InterPro" id="IPR050525">
    <property type="entry name" value="ECM_Assembly_Org"/>
</dbReference>
<comment type="caution">
    <text evidence="2">The sequence shown here is derived from an EMBL/GenBank/DDBJ whole genome shotgun (WGS) entry which is preliminary data.</text>
</comment>
<dbReference type="CDD" id="cd01450">
    <property type="entry name" value="vWFA_subfamily_ECM"/>
    <property type="match status" value="1"/>
</dbReference>
<feature type="non-terminal residue" evidence="2">
    <location>
        <position position="327"/>
    </location>
</feature>
<feature type="non-terminal residue" evidence="2">
    <location>
        <position position="1"/>
    </location>
</feature>
<dbReference type="EMBL" id="JAIWYP010000012">
    <property type="protein sequence ID" value="KAH3728546.1"/>
    <property type="molecule type" value="Genomic_DNA"/>
</dbReference>
<dbReference type="CDD" id="cd00198">
    <property type="entry name" value="vWFA"/>
    <property type="match status" value="1"/>
</dbReference>
<evidence type="ECO:0000313" key="2">
    <source>
        <dbReference type="EMBL" id="KAH3728546.1"/>
    </source>
</evidence>
<dbReference type="SMART" id="SM00327">
    <property type="entry name" value="VWA"/>
    <property type="match status" value="1"/>
</dbReference>
<name>A0A9D4HRM6_DREPO</name>
<reference evidence="2" key="2">
    <citation type="submission" date="2020-11" db="EMBL/GenBank/DDBJ databases">
        <authorList>
            <person name="McCartney M.A."/>
            <person name="Auch B."/>
            <person name="Kono T."/>
            <person name="Mallez S."/>
            <person name="Becker A."/>
            <person name="Gohl D.M."/>
            <person name="Silverstein K.A.T."/>
            <person name="Koren S."/>
            <person name="Bechman K.B."/>
            <person name="Herman A."/>
            <person name="Abrahante J.E."/>
            <person name="Garbe J."/>
        </authorList>
    </citation>
    <scope>NUCLEOTIDE SEQUENCE</scope>
    <source>
        <strain evidence="2">Duluth1</strain>
        <tissue evidence="2">Whole animal</tissue>
    </source>
</reference>
<reference evidence="2" key="1">
    <citation type="journal article" date="2019" name="bioRxiv">
        <title>The Genome of the Zebra Mussel, Dreissena polymorpha: A Resource for Invasive Species Research.</title>
        <authorList>
            <person name="McCartney M.A."/>
            <person name="Auch B."/>
            <person name="Kono T."/>
            <person name="Mallez S."/>
            <person name="Zhang Y."/>
            <person name="Obille A."/>
            <person name="Becker A."/>
            <person name="Abrahante J.E."/>
            <person name="Garbe J."/>
            <person name="Badalamenti J.P."/>
            <person name="Herman A."/>
            <person name="Mangelson H."/>
            <person name="Liachko I."/>
            <person name="Sullivan S."/>
            <person name="Sone E.D."/>
            <person name="Koren S."/>
            <person name="Silverstein K.A.T."/>
            <person name="Beckman K.B."/>
            <person name="Gohl D.M."/>
        </authorList>
    </citation>
    <scope>NUCLEOTIDE SEQUENCE</scope>
    <source>
        <strain evidence="2">Duluth1</strain>
        <tissue evidence="2">Whole animal</tissue>
    </source>
</reference>
<accession>A0A9D4HRM6</accession>
<evidence type="ECO:0000313" key="3">
    <source>
        <dbReference type="Proteomes" id="UP000828390"/>
    </source>
</evidence>
<dbReference type="InterPro" id="IPR036465">
    <property type="entry name" value="vWFA_dom_sf"/>
</dbReference>
<keyword evidence="3" id="KW-1185">Reference proteome</keyword>
<feature type="domain" description="VWFA" evidence="1">
    <location>
        <begin position="8"/>
        <end position="184"/>
    </location>
</feature>
<dbReference type="AlphaFoldDB" id="A0A9D4HRM6"/>
<dbReference type="Gene3D" id="3.40.50.410">
    <property type="entry name" value="von Willebrand factor, type A domain"/>
    <property type="match status" value="2"/>
</dbReference>
<proteinExistence type="predicted"/>
<organism evidence="2 3">
    <name type="scientific">Dreissena polymorpha</name>
    <name type="common">Zebra mussel</name>
    <name type="synonym">Mytilus polymorpha</name>
    <dbReference type="NCBI Taxonomy" id="45954"/>
    <lineage>
        <taxon>Eukaryota</taxon>
        <taxon>Metazoa</taxon>
        <taxon>Spiralia</taxon>
        <taxon>Lophotrochozoa</taxon>
        <taxon>Mollusca</taxon>
        <taxon>Bivalvia</taxon>
        <taxon>Autobranchia</taxon>
        <taxon>Heteroconchia</taxon>
        <taxon>Euheterodonta</taxon>
        <taxon>Imparidentia</taxon>
        <taxon>Neoheterodontei</taxon>
        <taxon>Myida</taxon>
        <taxon>Dreissenoidea</taxon>
        <taxon>Dreissenidae</taxon>
        <taxon>Dreissena</taxon>
    </lineage>
</organism>
<dbReference type="PROSITE" id="PS50234">
    <property type="entry name" value="VWFA"/>
    <property type="match status" value="2"/>
</dbReference>
<sequence length="327" mass="35144">RVCPIPMDLVMVVDCSASIGQDFPILKMFLSNQLAKFDIGLGATQTRVSVVRLGDKTILPQHATLLSQSRDIAAVSTAIWALQGGAQTTNIASAIEVATQLLDKESTDPNKAKVIFIVTDSQSLNPFETYYRSILAKEKNYYVFVLVVGGVNPLPEMQRIASEANKVQSKTFDVLVNTDVTGEICQAATSWSSVVVVPDDPCNLSMDLVLIMDFSASSTLDPLGKVKLNNFIMNLPLAPIKVKVGVIPFGNKVNDLILELSSDATTVTNFILAQTLFKDSGTETAAALEAGLTMLLNRGRMNAVKAMIVVTDGASTNHASTVQMSQE</sequence>
<dbReference type="InterPro" id="IPR002035">
    <property type="entry name" value="VWF_A"/>
</dbReference>